<evidence type="ECO:0000313" key="3">
    <source>
        <dbReference type="Proteomes" id="UP000799767"/>
    </source>
</evidence>
<dbReference type="RefSeq" id="XP_033586411.1">
    <property type="nucleotide sequence ID" value="XM_033737577.1"/>
</dbReference>
<dbReference type="OrthoDB" id="3829400at2759"/>
<sequence>MARERGFRAAEKENLPPKKVKRTISVSTLFTPSKISNRVHKSDRRLAAPGLNLSVTVSRSQSLLASRKTGPGKEISRSFNAATDSYRKGVALQKSHLLEPVYAELIARVDITTVDEDAASVEALANEEADMSRSLDDEIMVLQTTLPNGKTVTNEVRLGDTVHAFEKLLQEKRQEMTTILEELHQVEVDMATAKQEILVSDAAAEQLAREELDASLAELKKEILAAKETTRKEFELARKEDQDEKRKFEAALKTLMEDV</sequence>
<organism evidence="2 3">
    <name type="scientific">Neohortaea acidophila</name>
    <dbReference type="NCBI Taxonomy" id="245834"/>
    <lineage>
        <taxon>Eukaryota</taxon>
        <taxon>Fungi</taxon>
        <taxon>Dikarya</taxon>
        <taxon>Ascomycota</taxon>
        <taxon>Pezizomycotina</taxon>
        <taxon>Dothideomycetes</taxon>
        <taxon>Dothideomycetidae</taxon>
        <taxon>Mycosphaerellales</taxon>
        <taxon>Teratosphaeriaceae</taxon>
        <taxon>Neohortaea</taxon>
    </lineage>
</organism>
<dbReference type="GeneID" id="54478579"/>
<evidence type="ECO:0000256" key="1">
    <source>
        <dbReference type="SAM" id="Coils"/>
    </source>
</evidence>
<reference evidence="2" key="1">
    <citation type="journal article" date="2020" name="Stud. Mycol.">
        <title>101 Dothideomycetes genomes: a test case for predicting lifestyles and emergence of pathogens.</title>
        <authorList>
            <person name="Haridas S."/>
            <person name="Albert R."/>
            <person name="Binder M."/>
            <person name="Bloem J."/>
            <person name="Labutti K."/>
            <person name="Salamov A."/>
            <person name="Andreopoulos B."/>
            <person name="Baker S."/>
            <person name="Barry K."/>
            <person name="Bills G."/>
            <person name="Bluhm B."/>
            <person name="Cannon C."/>
            <person name="Castanera R."/>
            <person name="Culley D."/>
            <person name="Daum C."/>
            <person name="Ezra D."/>
            <person name="Gonzalez J."/>
            <person name="Henrissat B."/>
            <person name="Kuo A."/>
            <person name="Liang C."/>
            <person name="Lipzen A."/>
            <person name="Lutzoni F."/>
            <person name="Magnuson J."/>
            <person name="Mondo S."/>
            <person name="Nolan M."/>
            <person name="Ohm R."/>
            <person name="Pangilinan J."/>
            <person name="Park H.-J."/>
            <person name="Ramirez L."/>
            <person name="Alfaro M."/>
            <person name="Sun H."/>
            <person name="Tritt A."/>
            <person name="Yoshinaga Y."/>
            <person name="Zwiers L.-H."/>
            <person name="Turgeon B."/>
            <person name="Goodwin S."/>
            <person name="Spatafora J."/>
            <person name="Crous P."/>
            <person name="Grigoriev I."/>
        </authorList>
    </citation>
    <scope>NUCLEOTIDE SEQUENCE</scope>
    <source>
        <strain evidence="2">CBS 113389</strain>
    </source>
</reference>
<keyword evidence="1" id="KW-0175">Coiled coil</keyword>
<proteinExistence type="predicted"/>
<gene>
    <name evidence="2" type="ORF">BDY17DRAFT_326850</name>
</gene>
<dbReference type="AlphaFoldDB" id="A0A6A6PJF6"/>
<keyword evidence="3" id="KW-1185">Reference proteome</keyword>
<evidence type="ECO:0000313" key="2">
    <source>
        <dbReference type="EMBL" id="KAF2479841.1"/>
    </source>
</evidence>
<protein>
    <submittedName>
        <fullName evidence="2">Uncharacterized protein</fullName>
    </submittedName>
</protein>
<accession>A0A6A6PJF6</accession>
<name>A0A6A6PJF6_9PEZI</name>
<dbReference type="Proteomes" id="UP000799767">
    <property type="component" value="Unassembled WGS sequence"/>
</dbReference>
<dbReference type="EMBL" id="MU001640">
    <property type="protein sequence ID" value="KAF2479841.1"/>
    <property type="molecule type" value="Genomic_DNA"/>
</dbReference>
<feature type="coiled-coil region" evidence="1">
    <location>
        <begin position="169"/>
        <end position="258"/>
    </location>
</feature>